<dbReference type="AlphaFoldDB" id="A0A6J2WJ56"/>
<reference evidence="9" key="1">
    <citation type="submission" date="2025-08" db="UniProtKB">
        <authorList>
            <consortium name="RefSeq"/>
        </authorList>
    </citation>
    <scope>IDENTIFICATION</scope>
</reference>
<keyword evidence="2 4" id="KW-0863">Zinc-finger</keyword>
<dbReference type="InterPro" id="IPR017907">
    <property type="entry name" value="Znf_RING_CS"/>
</dbReference>
<dbReference type="InterPro" id="IPR013083">
    <property type="entry name" value="Znf_RING/FYVE/PHD"/>
</dbReference>
<dbReference type="FunCoup" id="A0A6J2WJ56">
    <property type="interactions" value="94"/>
</dbReference>
<dbReference type="InterPro" id="IPR006574">
    <property type="entry name" value="PRY"/>
</dbReference>
<dbReference type="SMART" id="SM00184">
    <property type="entry name" value="RING"/>
    <property type="match status" value="1"/>
</dbReference>
<name>A0A6J2WJ56_CHACN</name>
<keyword evidence="3" id="KW-0862">Zinc</keyword>
<dbReference type="InParanoid" id="A0A6J2WJ56"/>
<dbReference type="CDD" id="cd12893">
    <property type="entry name" value="SPRY_PRY_TRIM35"/>
    <property type="match status" value="1"/>
</dbReference>
<keyword evidence="8" id="KW-1185">Reference proteome</keyword>
<dbReference type="GeneID" id="115826036"/>
<dbReference type="SMART" id="SM00336">
    <property type="entry name" value="BBOX"/>
    <property type="match status" value="1"/>
</dbReference>
<dbReference type="InterPro" id="IPR003877">
    <property type="entry name" value="SPRY_dom"/>
</dbReference>
<dbReference type="InterPro" id="IPR001841">
    <property type="entry name" value="Znf_RING"/>
</dbReference>
<proteinExistence type="predicted"/>
<dbReference type="RefSeq" id="XP_030645575.1">
    <property type="nucleotide sequence ID" value="XM_030789715.1"/>
</dbReference>
<dbReference type="Pfam" id="PF00643">
    <property type="entry name" value="zf-B_box"/>
    <property type="match status" value="1"/>
</dbReference>
<dbReference type="OrthoDB" id="6105938at2759"/>
<dbReference type="SMART" id="SM00589">
    <property type="entry name" value="PRY"/>
    <property type="match status" value="1"/>
</dbReference>
<evidence type="ECO:0000256" key="2">
    <source>
        <dbReference type="ARBA" id="ARBA00022771"/>
    </source>
</evidence>
<dbReference type="SUPFAM" id="SSF49899">
    <property type="entry name" value="Concanavalin A-like lectins/glucanases"/>
    <property type="match status" value="1"/>
</dbReference>
<dbReference type="Pfam" id="PF13765">
    <property type="entry name" value="PRY"/>
    <property type="match status" value="1"/>
</dbReference>
<dbReference type="InterPro" id="IPR013320">
    <property type="entry name" value="ConA-like_dom_sf"/>
</dbReference>
<dbReference type="Gene3D" id="3.30.160.60">
    <property type="entry name" value="Classic Zinc Finger"/>
    <property type="match status" value="1"/>
</dbReference>
<feature type="domain" description="B30.2/SPRY" evidence="7">
    <location>
        <begin position="272"/>
        <end position="463"/>
    </location>
</feature>
<evidence type="ECO:0000256" key="3">
    <source>
        <dbReference type="ARBA" id="ARBA00022833"/>
    </source>
</evidence>
<dbReference type="InterPro" id="IPR003613">
    <property type="entry name" value="Ubox_domain"/>
</dbReference>
<dbReference type="InterPro" id="IPR050143">
    <property type="entry name" value="TRIM/RBCC"/>
</dbReference>
<dbReference type="GO" id="GO:0004842">
    <property type="term" value="F:ubiquitin-protein transferase activity"/>
    <property type="evidence" value="ECO:0007669"/>
    <property type="project" value="InterPro"/>
</dbReference>
<sequence>MSSALPEENLSCPVCCDIFRDPVLLSCSHSFCRSCLQKFWATSGTRWCPVCRRTSSKRSPLSNLALRNLCEVYIQGRIQRAEAGSEVLCSMHGEKLKLFCQEDKQPICVVCQTSKIHKNHDCSPIDEAIQDCREKLAATLGTLQNKLCKLTETRITSLETVEHIKSQAHTIKKKIKDQFAELHQFLYKEEEASLSALREEEEQKVHALREKDKDNAEKISSLTKLISTIEQELTAADGTFLQNFRATMDRTQRTMQDPKVLSGMLLDEAKYLGNLKYRVWSKMRGAAQYTPVTLDPNTAHPCLSLSDDLTALHYSAPPRPPPRNAERFCISAEALGSVRLCSGLWSWDVELGENKDWILGLASESVHRRREIAARPENGFWTLCLRDGVYKAMTSPPEPLKEVKKLQKIRVHLDWDRGEVSFSDPTNNKFLYTFKHRFTEGVLPYFYTQSKLPLKILPKAISITVSEDNLPLEE</sequence>
<dbReference type="PROSITE" id="PS00518">
    <property type="entry name" value="ZF_RING_1"/>
    <property type="match status" value="1"/>
</dbReference>
<evidence type="ECO:0000313" key="9">
    <source>
        <dbReference type="RefSeq" id="XP_030645575.1"/>
    </source>
</evidence>
<dbReference type="SMART" id="SM00449">
    <property type="entry name" value="SPRY"/>
    <property type="match status" value="1"/>
</dbReference>
<dbReference type="InterPro" id="IPR043136">
    <property type="entry name" value="B30.2/SPRY_sf"/>
</dbReference>
<dbReference type="GO" id="GO:0008270">
    <property type="term" value="F:zinc ion binding"/>
    <property type="evidence" value="ECO:0007669"/>
    <property type="project" value="UniProtKB-KW"/>
</dbReference>
<feature type="domain" description="B box-type" evidence="6">
    <location>
        <begin position="84"/>
        <end position="125"/>
    </location>
</feature>
<dbReference type="InterPro" id="IPR001870">
    <property type="entry name" value="B30.2/SPRY"/>
</dbReference>
<dbReference type="InterPro" id="IPR000315">
    <property type="entry name" value="Znf_B-box"/>
</dbReference>
<dbReference type="Proteomes" id="UP000504632">
    <property type="component" value="Chromosome 13"/>
</dbReference>
<evidence type="ECO:0000256" key="4">
    <source>
        <dbReference type="PROSITE-ProRule" id="PRU00024"/>
    </source>
</evidence>
<evidence type="ECO:0000256" key="1">
    <source>
        <dbReference type="ARBA" id="ARBA00022723"/>
    </source>
</evidence>
<dbReference type="Pfam" id="PF13445">
    <property type="entry name" value="zf-RING_UBOX"/>
    <property type="match status" value="1"/>
</dbReference>
<protein>
    <submittedName>
        <fullName evidence="9">Zinc-binding protein A33</fullName>
    </submittedName>
</protein>
<dbReference type="Gene3D" id="3.30.40.10">
    <property type="entry name" value="Zinc/RING finger domain, C3HC4 (zinc finger)"/>
    <property type="match status" value="1"/>
</dbReference>
<evidence type="ECO:0000313" key="8">
    <source>
        <dbReference type="Proteomes" id="UP000504632"/>
    </source>
</evidence>
<organism evidence="8 9">
    <name type="scientific">Chanos chanos</name>
    <name type="common">Milkfish</name>
    <name type="synonym">Mugil chanos</name>
    <dbReference type="NCBI Taxonomy" id="29144"/>
    <lineage>
        <taxon>Eukaryota</taxon>
        <taxon>Metazoa</taxon>
        <taxon>Chordata</taxon>
        <taxon>Craniata</taxon>
        <taxon>Vertebrata</taxon>
        <taxon>Euteleostomi</taxon>
        <taxon>Actinopterygii</taxon>
        <taxon>Neopterygii</taxon>
        <taxon>Teleostei</taxon>
        <taxon>Ostariophysi</taxon>
        <taxon>Gonorynchiformes</taxon>
        <taxon>Chanidae</taxon>
        <taxon>Chanos</taxon>
    </lineage>
</organism>
<accession>A0A6J2WJ56</accession>
<dbReference type="GO" id="GO:0016567">
    <property type="term" value="P:protein ubiquitination"/>
    <property type="evidence" value="ECO:0007669"/>
    <property type="project" value="InterPro"/>
</dbReference>
<dbReference type="PROSITE" id="PS50188">
    <property type="entry name" value="B302_SPRY"/>
    <property type="match status" value="1"/>
</dbReference>
<evidence type="ECO:0000259" key="5">
    <source>
        <dbReference type="PROSITE" id="PS50089"/>
    </source>
</evidence>
<dbReference type="PROSITE" id="PS50119">
    <property type="entry name" value="ZF_BBOX"/>
    <property type="match status" value="1"/>
</dbReference>
<dbReference type="PROSITE" id="PS50089">
    <property type="entry name" value="ZF_RING_2"/>
    <property type="match status" value="1"/>
</dbReference>
<dbReference type="SUPFAM" id="SSF57850">
    <property type="entry name" value="RING/U-box"/>
    <property type="match status" value="1"/>
</dbReference>
<feature type="domain" description="RING-type" evidence="5">
    <location>
        <begin position="12"/>
        <end position="52"/>
    </location>
</feature>
<dbReference type="InterPro" id="IPR027370">
    <property type="entry name" value="Znf-RING_euk"/>
</dbReference>
<dbReference type="GO" id="GO:0005737">
    <property type="term" value="C:cytoplasm"/>
    <property type="evidence" value="ECO:0007669"/>
    <property type="project" value="UniProtKB-SubCell"/>
</dbReference>
<evidence type="ECO:0000259" key="6">
    <source>
        <dbReference type="PROSITE" id="PS50119"/>
    </source>
</evidence>
<keyword evidence="1" id="KW-0479">Metal-binding</keyword>
<evidence type="ECO:0000259" key="7">
    <source>
        <dbReference type="PROSITE" id="PS50188"/>
    </source>
</evidence>
<dbReference type="Pfam" id="PF00622">
    <property type="entry name" value="SPRY"/>
    <property type="match status" value="1"/>
</dbReference>
<dbReference type="SMART" id="SM00504">
    <property type="entry name" value="Ubox"/>
    <property type="match status" value="1"/>
</dbReference>
<gene>
    <name evidence="9" type="primary">LOC115826036</name>
</gene>
<dbReference type="Gene3D" id="2.60.120.920">
    <property type="match status" value="1"/>
</dbReference>
<dbReference type="PRINTS" id="PR01407">
    <property type="entry name" value="BUTYPHLNCDUF"/>
</dbReference>
<dbReference type="SUPFAM" id="SSF57845">
    <property type="entry name" value="B-box zinc-binding domain"/>
    <property type="match status" value="1"/>
</dbReference>
<dbReference type="InterPro" id="IPR003879">
    <property type="entry name" value="Butyrophylin_SPRY"/>
</dbReference>
<dbReference type="PANTHER" id="PTHR24103">
    <property type="entry name" value="E3 UBIQUITIN-PROTEIN LIGASE TRIM"/>
    <property type="match status" value="1"/>
</dbReference>